<comment type="caution">
    <text evidence="2">The sequence shown here is derived from an EMBL/GenBank/DDBJ whole genome shotgun (WGS) entry which is preliminary data.</text>
</comment>
<dbReference type="VEuPathDB" id="TriTrypDB:TM35_000053880"/>
<evidence type="ECO:0000313" key="2">
    <source>
        <dbReference type="EMBL" id="ORC91792.1"/>
    </source>
</evidence>
<proteinExistence type="predicted"/>
<dbReference type="GeneID" id="39982823"/>
<keyword evidence="1" id="KW-0732">Signal</keyword>
<feature type="signal peptide" evidence="1">
    <location>
        <begin position="1"/>
        <end position="19"/>
    </location>
</feature>
<dbReference type="InterPro" id="IPR036296">
    <property type="entry name" value="SKP1-like_dim_sf"/>
</dbReference>
<protein>
    <recommendedName>
        <fullName evidence="4">SKP1 component dimerisation domain-containing protein</fullName>
    </recommendedName>
</protein>
<dbReference type="EMBL" id="NBCO01000005">
    <property type="protein sequence ID" value="ORC91792.1"/>
    <property type="molecule type" value="Genomic_DNA"/>
</dbReference>
<dbReference type="SUPFAM" id="SSF81382">
    <property type="entry name" value="Skp1 dimerisation domain-like"/>
    <property type="match status" value="1"/>
</dbReference>
<name>A0A1X0P4E3_9TRYP</name>
<evidence type="ECO:0000256" key="1">
    <source>
        <dbReference type="SAM" id="SignalP"/>
    </source>
</evidence>
<organism evidence="2 3">
    <name type="scientific">Trypanosoma theileri</name>
    <dbReference type="NCBI Taxonomy" id="67003"/>
    <lineage>
        <taxon>Eukaryota</taxon>
        <taxon>Discoba</taxon>
        <taxon>Euglenozoa</taxon>
        <taxon>Kinetoplastea</taxon>
        <taxon>Metakinetoplastina</taxon>
        <taxon>Trypanosomatida</taxon>
        <taxon>Trypanosomatidae</taxon>
        <taxon>Trypanosoma</taxon>
    </lineage>
</organism>
<dbReference type="GO" id="GO:0006511">
    <property type="term" value="P:ubiquitin-dependent protein catabolic process"/>
    <property type="evidence" value="ECO:0007669"/>
    <property type="project" value="InterPro"/>
</dbReference>
<reference evidence="2 3" key="1">
    <citation type="submission" date="2017-03" db="EMBL/GenBank/DDBJ databases">
        <title>An alternative strategy for trypanosome survival in the mammalian bloodstream revealed through genome and transcriptome analysis of the ubiquitous bovine parasite Trypanosoma (Megatrypanum) theileri.</title>
        <authorList>
            <person name="Kelly S."/>
            <person name="Ivens A."/>
            <person name="Mott A."/>
            <person name="O'Neill E."/>
            <person name="Emms D."/>
            <person name="Macleod O."/>
            <person name="Voorheis P."/>
            <person name="Matthews J."/>
            <person name="Matthews K."/>
            <person name="Carrington M."/>
        </authorList>
    </citation>
    <scope>NUCLEOTIDE SEQUENCE [LARGE SCALE GENOMIC DNA]</scope>
    <source>
        <strain evidence="2">Edinburgh</strain>
    </source>
</reference>
<dbReference type="Gene3D" id="3.30.710.10">
    <property type="entry name" value="Potassium Channel Kv1.1, Chain A"/>
    <property type="match status" value="1"/>
</dbReference>
<evidence type="ECO:0008006" key="4">
    <source>
        <dbReference type="Google" id="ProtNLM"/>
    </source>
</evidence>
<feature type="chain" id="PRO_5012778046" description="SKP1 component dimerisation domain-containing protein" evidence="1">
    <location>
        <begin position="20"/>
        <end position="254"/>
    </location>
</feature>
<dbReference type="Proteomes" id="UP000192257">
    <property type="component" value="Unassembled WGS sequence"/>
</dbReference>
<sequence length="254" mass="29163">MSIPSLIFPLELLYTTVFAEEGYNSQQQQQQQHSSSSCHYVDVHLEDAIVFRCPQSIFRECSEFISEHIENDLEDKTEMSSKEITLASVNSTLFRTVIIYLEHFYASVDLRSSGKNDSAESSSHSGQPTLLSRPLQVRELYHLSDWEHRFVVQQLLQWPQEKWGLCEEGQWVDASVTKAFTQSIETCEISHLLGVLEVATKLGVQPLKELCGAVIANFLLDLDEKHILEFMDVKKTFDSEEEKALLEEYPWLNV</sequence>
<accession>A0A1X0P4E3</accession>
<dbReference type="AlphaFoldDB" id="A0A1X0P4E3"/>
<evidence type="ECO:0000313" key="3">
    <source>
        <dbReference type="Proteomes" id="UP000192257"/>
    </source>
</evidence>
<dbReference type="RefSeq" id="XP_028885858.1">
    <property type="nucleotide sequence ID" value="XM_029023043.1"/>
</dbReference>
<dbReference type="InterPro" id="IPR011333">
    <property type="entry name" value="SKP1/BTB/POZ_sf"/>
</dbReference>
<dbReference type="OrthoDB" id="264345at2759"/>
<keyword evidence="3" id="KW-1185">Reference proteome</keyword>
<gene>
    <name evidence="2" type="ORF">TM35_000053880</name>
</gene>